<keyword evidence="2" id="KW-0067">ATP-binding</keyword>
<dbReference type="GO" id="GO:0006260">
    <property type="term" value="P:DNA replication"/>
    <property type="evidence" value="ECO:0007669"/>
    <property type="project" value="TreeGrafter"/>
</dbReference>
<accession>A0A8S5TFL5</accession>
<keyword evidence="2" id="KW-0547">Nucleotide-binding</keyword>
<dbReference type="InterPro" id="IPR027417">
    <property type="entry name" value="P-loop_NTPase"/>
</dbReference>
<dbReference type="SUPFAM" id="SSF52540">
    <property type="entry name" value="P-loop containing nucleoside triphosphate hydrolases"/>
    <property type="match status" value="1"/>
</dbReference>
<proteinExistence type="predicted"/>
<keyword evidence="2" id="KW-0378">Hydrolase</keyword>
<dbReference type="Pfam" id="PF01695">
    <property type="entry name" value="IstB_IS21"/>
    <property type="match status" value="1"/>
</dbReference>
<evidence type="ECO:0000259" key="1">
    <source>
        <dbReference type="Pfam" id="PF01695"/>
    </source>
</evidence>
<dbReference type="Gene3D" id="3.40.50.300">
    <property type="entry name" value="P-loop containing nucleotide triphosphate hydrolases"/>
    <property type="match status" value="1"/>
</dbReference>
<reference evidence="2" key="1">
    <citation type="journal article" date="2021" name="Proc. Natl. Acad. Sci. U.S.A.">
        <title>A Catalog of Tens of Thousands of Viruses from Human Metagenomes Reveals Hidden Associations with Chronic Diseases.</title>
        <authorList>
            <person name="Tisza M.J."/>
            <person name="Buck C.B."/>
        </authorList>
    </citation>
    <scope>NUCLEOTIDE SEQUENCE</scope>
    <source>
        <strain evidence="2">CtbgC51</strain>
    </source>
</reference>
<dbReference type="EMBL" id="BK032817">
    <property type="protein sequence ID" value="DAF61775.1"/>
    <property type="molecule type" value="Genomic_DNA"/>
</dbReference>
<dbReference type="GO" id="GO:0005524">
    <property type="term" value="F:ATP binding"/>
    <property type="evidence" value="ECO:0007669"/>
    <property type="project" value="InterPro"/>
</dbReference>
<protein>
    <submittedName>
        <fullName evidence="2">Replicative helicase</fullName>
    </submittedName>
</protein>
<evidence type="ECO:0000313" key="2">
    <source>
        <dbReference type="EMBL" id="DAF61775.1"/>
    </source>
</evidence>
<organism evidence="2">
    <name type="scientific">Siphoviridae sp. ctbgC51</name>
    <dbReference type="NCBI Taxonomy" id="2827901"/>
    <lineage>
        <taxon>Viruses</taxon>
        <taxon>Duplodnaviria</taxon>
        <taxon>Heunggongvirae</taxon>
        <taxon>Uroviricota</taxon>
        <taxon>Caudoviricetes</taxon>
    </lineage>
</organism>
<dbReference type="GO" id="GO:0004386">
    <property type="term" value="F:helicase activity"/>
    <property type="evidence" value="ECO:0007669"/>
    <property type="project" value="UniProtKB-KW"/>
</dbReference>
<feature type="domain" description="IstB-like ATP-binding" evidence="1">
    <location>
        <begin position="156"/>
        <end position="291"/>
    </location>
</feature>
<dbReference type="NCBIfam" id="NF005992">
    <property type="entry name" value="PRK08116.1"/>
    <property type="match status" value="1"/>
</dbReference>
<sequence>MTISMEELMELRARKQKEAKSEPVKDPTGFSNVMRSAARKVPIDVKDTQIGEDGLLHCTKCNGLRQSKVKLPDGETVTVPCVCKCMRTAFDAAEAETRAREEAMRIDSLRTLAFPDSDCNMLQCTFDKDDGARPDVAAGMKNYCENFPYLRRLGKGILLYGTVGTGKSFFAACIVNDLVSKGYRCMMTTFPRLTNQISALWDGKQEFIDDLTRYDLIAIDDLGIERDTEYMNEHITMIVDALYRAKVPLVITSNYTPKQMKGEGEIRRQRIYDRLIEQCHPVEMSGESRRVIKGRKDYLEMKKLLGV</sequence>
<dbReference type="CDD" id="cd00009">
    <property type="entry name" value="AAA"/>
    <property type="match status" value="1"/>
</dbReference>
<keyword evidence="2" id="KW-0347">Helicase</keyword>
<name>A0A8S5TFL5_9CAUD</name>
<dbReference type="PANTHER" id="PTHR30050:SF4">
    <property type="entry name" value="ATP-BINDING PROTEIN RV3427C IN INSERTION SEQUENCE-RELATED"/>
    <property type="match status" value="1"/>
</dbReference>
<dbReference type="PANTHER" id="PTHR30050">
    <property type="entry name" value="CHROMOSOMAL REPLICATION INITIATOR PROTEIN DNAA"/>
    <property type="match status" value="1"/>
</dbReference>
<dbReference type="InterPro" id="IPR002611">
    <property type="entry name" value="IstB_ATP-bd"/>
</dbReference>